<evidence type="ECO:0000313" key="2">
    <source>
        <dbReference type="EMBL" id="GAO16355.1"/>
    </source>
</evidence>
<accession>A0A1B5KZ15</accession>
<evidence type="ECO:0000256" key="1">
    <source>
        <dbReference type="SAM" id="MobiDB-lite"/>
    </source>
</evidence>
<sequence>MAGFDHGFRPEATLAFTAASVLPSLSRGLCSKSLARYRPTAGPRRYSEGSLRRLGGRAADAPQDKPGIGVAAGALSLLAIRSMQHSVAAVYPSGEQLLRLPKPASGWKGKGTEKLETRVPVVALRAGPQ</sequence>
<name>A0A1B5KZ15_USTVR</name>
<protein>
    <submittedName>
        <fullName evidence="2">Uncharacterized protein</fullName>
    </submittedName>
</protein>
<dbReference type="EMBL" id="BBTG02000035">
    <property type="protein sequence ID" value="GAO16355.1"/>
    <property type="molecule type" value="Genomic_DNA"/>
</dbReference>
<evidence type="ECO:0000313" key="3">
    <source>
        <dbReference type="Proteomes" id="UP000054053"/>
    </source>
</evidence>
<reference evidence="3" key="1">
    <citation type="journal article" date="2016" name="Genome Announc.">
        <title>Genome sequence of Ustilaginoidea virens IPU010, a rice pathogenic fungus causing false smut.</title>
        <authorList>
            <person name="Kumagai T."/>
            <person name="Ishii T."/>
            <person name="Terai G."/>
            <person name="Umemura M."/>
            <person name="Machida M."/>
            <person name="Asai K."/>
        </authorList>
    </citation>
    <scope>NUCLEOTIDE SEQUENCE [LARGE SCALE GENOMIC DNA]</scope>
    <source>
        <strain evidence="3">IPU010</strain>
    </source>
</reference>
<organism evidence="2 3">
    <name type="scientific">Ustilaginoidea virens</name>
    <name type="common">Rice false smut fungus</name>
    <name type="synonym">Villosiclava virens</name>
    <dbReference type="NCBI Taxonomy" id="1159556"/>
    <lineage>
        <taxon>Eukaryota</taxon>
        <taxon>Fungi</taxon>
        <taxon>Dikarya</taxon>
        <taxon>Ascomycota</taxon>
        <taxon>Pezizomycotina</taxon>
        <taxon>Sordariomycetes</taxon>
        <taxon>Hypocreomycetidae</taxon>
        <taxon>Hypocreales</taxon>
        <taxon>Clavicipitaceae</taxon>
        <taxon>Ustilaginoidea</taxon>
    </lineage>
</organism>
<gene>
    <name evidence="2" type="ORF">UVI_02049880</name>
</gene>
<dbReference type="Proteomes" id="UP000054053">
    <property type="component" value="Unassembled WGS sequence"/>
</dbReference>
<feature type="region of interest" description="Disordered" evidence="1">
    <location>
        <begin position="40"/>
        <end position="65"/>
    </location>
</feature>
<dbReference type="AlphaFoldDB" id="A0A1B5KZ15"/>
<proteinExistence type="predicted"/>
<comment type="caution">
    <text evidence="2">The sequence shown here is derived from an EMBL/GenBank/DDBJ whole genome shotgun (WGS) entry which is preliminary data.</text>
</comment>